<dbReference type="PROSITE" id="PS00039">
    <property type="entry name" value="DEAD_ATP_HELICASE"/>
    <property type="match status" value="1"/>
</dbReference>
<evidence type="ECO:0000256" key="12">
    <source>
        <dbReference type="RuleBase" id="RU000492"/>
    </source>
</evidence>
<dbReference type="GO" id="GO:0003724">
    <property type="term" value="F:RNA helicase activity"/>
    <property type="evidence" value="ECO:0007669"/>
    <property type="project" value="UniProtKB-EC"/>
</dbReference>
<evidence type="ECO:0000256" key="7">
    <source>
        <dbReference type="ARBA" id="ARBA00022801"/>
    </source>
</evidence>
<dbReference type="SMART" id="SM00487">
    <property type="entry name" value="DEXDc"/>
    <property type="match status" value="1"/>
</dbReference>
<dbReference type="GO" id="GO:0016787">
    <property type="term" value="F:hydrolase activity"/>
    <property type="evidence" value="ECO:0007669"/>
    <property type="project" value="UniProtKB-KW"/>
</dbReference>
<gene>
    <name evidence="16" type="primary">RH14</name>
    <name evidence="16" type="ORF">AK812_SmicGene12621</name>
</gene>
<dbReference type="InterPro" id="IPR011545">
    <property type="entry name" value="DEAD/DEAH_box_helicase_dom"/>
</dbReference>
<comment type="subcellular location">
    <subcellularLocation>
        <location evidence="1">Nucleus</location>
        <location evidence="1">Nucleolus</location>
    </subcellularLocation>
</comment>
<dbReference type="AlphaFoldDB" id="A0A1Q9EA87"/>
<dbReference type="Proteomes" id="UP000186817">
    <property type="component" value="Unassembled WGS sequence"/>
</dbReference>
<dbReference type="PROSITE" id="PS51192">
    <property type="entry name" value="HELICASE_ATP_BIND_1"/>
    <property type="match status" value="1"/>
</dbReference>
<reference evidence="16 17" key="1">
    <citation type="submission" date="2016-02" db="EMBL/GenBank/DDBJ databases">
        <title>Genome analysis of coral dinoflagellate symbionts highlights evolutionary adaptations to a symbiotic lifestyle.</title>
        <authorList>
            <person name="Aranda M."/>
            <person name="Li Y."/>
            <person name="Liew Y.J."/>
            <person name="Baumgarten S."/>
            <person name="Simakov O."/>
            <person name="Wilson M."/>
            <person name="Piel J."/>
            <person name="Ashoor H."/>
            <person name="Bougouffa S."/>
            <person name="Bajic V.B."/>
            <person name="Ryu T."/>
            <person name="Ravasi T."/>
            <person name="Bayer T."/>
            <person name="Micklem G."/>
            <person name="Kim H."/>
            <person name="Bhak J."/>
            <person name="Lajeunesse T.C."/>
            <person name="Voolstra C.R."/>
        </authorList>
    </citation>
    <scope>NUCLEOTIDE SEQUENCE [LARGE SCALE GENOMIC DNA]</scope>
    <source>
        <strain evidence="16 17">CCMP2467</strain>
    </source>
</reference>
<evidence type="ECO:0000256" key="10">
    <source>
        <dbReference type="ARBA" id="ARBA00023242"/>
    </source>
</evidence>
<dbReference type="Pfam" id="PF00271">
    <property type="entry name" value="Helicase_C"/>
    <property type="match status" value="1"/>
</dbReference>
<evidence type="ECO:0000256" key="9">
    <source>
        <dbReference type="ARBA" id="ARBA00022840"/>
    </source>
</evidence>
<organism evidence="16 17">
    <name type="scientific">Symbiodinium microadriaticum</name>
    <name type="common">Dinoflagellate</name>
    <name type="synonym">Zooxanthella microadriatica</name>
    <dbReference type="NCBI Taxonomy" id="2951"/>
    <lineage>
        <taxon>Eukaryota</taxon>
        <taxon>Sar</taxon>
        <taxon>Alveolata</taxon>
        <taxon>Dinophyceae</taxon>
        <taxon>Suessiales</taxon>
        <taxon>Symbiodiniaceae</taxon>
        <taxon>Symbiodinium</taxon>
    </lineage>
</organism>
<evidence type="ECO:0000259" key="15">
    <source>
        <dbReference type="PROSITE" id="PS51194"/>
    </source>
</evidence>
<evidence type="ECO:0000256" key="5">
    <source>
        <dbReference type="ARBA" id="ARBA00022552"/>
    </source>
</evidence>
<evidence type="ECO:0000313" key="16">
    <source>
        <dbReference type="EMBL" id="OLQ04318.1"/>
    </source>
</evidence>
<evidence type="ECO:0000256" key="3">
    <source>
        <dbReference type="ARBA" id="ARBA00012552"/>
    </source>
</evidence>
<dbReference type="SMART" id="SM00490">
    <property type="entry name" value="HELICc"/>
    <property type="match status" value="1"/>
</dbReference>
<dbReference type="InterPro" id="IPR001650">
    <property type="entry name" value="Helicase_C-like"/>
</dbReference>
<protein>
    <recommendedName>
        <fullName evidence="3">RNA helicase</fullName>
        <ecNumber evidence="3">3.6.4.13</ecNumber>
    </recommendedName>
</protein>
<feature type="domain" description="Helicase C-terminal" evidence="15">
    <location>
        <begin position="389"/>
        <end position="553"/>
    </location>
</feature>
<dbReference type="CDD" id="cd18787">
    <property type="entry name" value="SF2_C_DEAD"/>
    <property type="match status" value="1"/>
</dbReference>
<dbReference type="CDD" id="cd00268">
    <property type="entry name" value="DEADc"/>
    <property type="match status" value="1"/>
</dbReference>
<dbReference type="OrthoDB" id="196131at2759"/>
<keyword evidence="17" id="KW-1185">Reference proteome</keyword>
<keyword evidence="6 12" id="KW-0547">Nucleotide-binding</keyword>
<dbReference type="GO" id="GO:0003676">
    <property type="term" value="F:nucleic acid binding"/>
    <property type="evidence" value="ECO:0007669"/>
    <property type="project" value="InterPro"/>
</dbReference>
<dbReference type="OMA" id="DEMNIGM"/>
<dbReference type="Pfam" id="PF00270">
    <property type="entry name" value="DEAD"/>
    <property type="match status" value="1"/>
</dbReference>
<evidence type="ECO:0000259" key="14">
    <source>
        <dbReference type="PROSITE" id="PS51192"/>
    </source>
</evidence>
<dbReference type="GO" id="GO:0005524">
    <property type="term" value="F:ATP binding"/>
    <property type="evidence" value="ECO:0007669"/>
    <property type="project" value="UniProtKB-KW"/>
</dbReference>
<accession>A0A1Q9EA87</accession>
<dbReference type="EMBL" id="LSRX01000213">
    <property type="protein sequence ID" value="OLQ04318.1"/>
    <property type="molecule type" value="Genomic_DNA"/>
</dbReference>
<keyword evidence="9 12" id="KW-0067">ATP-binding</keyword>
<name>A0A1Q9EA87_SYMMI</name>
<dbReference type="PANTHER" id="PTHR47958">
    <property type="entry name" value="ATP-DEPENDENT RNA HELICASE DBP3"/>
    <property type="match status" value="1"/>
</dbReference>
<dbReference type="Gene3D" id="3.40.50.300">
    <property type="entry name" value="P-loop containing nucleotide triphosphate hydrolases"/>
    <property type="match status" value="2"/>
</dbReference>
<keyword evidence="10" id="KW-0539">Nucleus</keyword>
<proteinExistence type="inferred from homology"/>
<feature type="domain" description="Helicase ATP-binding" evidence="14">
    <location>
        <begin position="199"/>
        <end position="376"/>
    </location>
</feature>
<sequence length="632" mass="69508">MVGRSTDGSVRDLNIPTYEPDEMNIGMGGPDLADPHLMALQKECRDLIIRDHDCELYAQKVFSKATVTALLREPSMPAQEAQAAQAMEQIAKVWGAKSRMVEDPMDEARIWSLLLELGARLKRLAHEPQAQQQLIAAKLLLTDRSHYKTMAVAAPEATGVDVTVCMAMGRTGDAPPARLMQFLIDAGFKCPTPIQAYTWPVLMDGKDVIGVAKTGSGKTLGYLLPGYIKVKRNEGKTFDPSRGPGMLIMAPTRELCQQIFEESERFGKPAKIDTACVYGGAPKGQQVRQLRNSPHCVVATPGRLNDFLQNRELSINQCEYLVLDEADRMLDMGFEPQIRELINYLPGQRQTALYTATWPREVKEIASRLTKDATHIQVGSEDSASANADITQHIVRVFNEKDKMRFLEGTIFPELQRTGGSGLIFVKTKKAASGLYHELSRVGAPIVCLHGDMDQSGRDHALQAFKTGMAKVLVATDVAQRGLDIKNVAFVVNYDAPSNLEDYVHRIGRTGRAGEKGDAYTCLYDSDSGIANQIKKVFQKTGQQIPRDLVEIASGGGGIAQGWGRGGGGGGGGGPVLNGQWGGKYIWTDYVLWAQRWPSAEKVVLLRRAVRRLRAMFSLTKLYMSKNLQKAL</sequence>
<dbReference type="InterPro" id="IPR027417">
    <property type="entry name" value="P-loop_NTPase"/>
</dbReference>
<dbReference type="InterPro" id="IPR044742">
    <property type="entry name" value="DEAD/DEAH_RhlB"/>
</dbReference>
<evidence type="ECO:0000256" key="4">
    <source>
        <dbReference type="ARBA" id="ARBA00022517"/>
    </source>
</evidence>
<evidence type="ECO:0000256" key="13">
    <source>
        <dbReference type="SAM" id="MobiDB-lite"/>
    </source>
</evidence>
<comment type="caution">
    <text evidence="16">The sequence shown here is derived from an EMBL/GenBank/DDBJ whole genome shotgun (WGS) entry which is preliminary data.</text>
</comment>
<dbReference type="InterPro" id="IPR000629">
    <property type="entry name" value="RNA-helicase_DEAD-box_CS"/>
</dbReference>
<evidence type="ECO:0000256" key="8">
    <source>
        <dbReference type="ARBA" id="ARBA00022806"/>
    </source>
</evidence>
<comment type="similarity">
    <text evidence="2">Belongs to the DEAD box helicase family. DDX5/DBP2 subfamily.</text>
</comment>
<keyword evidence="7 12" id="KW-0378">Hydrolase</keyword>
<keyword evidence="4" id="KW-0690">Ribosome biogenesis</keyword>
<dbReference type="SUPFAM" id="SSF52540">
    <property type="entry name" value="P-loop containing nucleoside triphosphate hydrolases"/>
    <property type="match status" value="1"/>
</dbReference>
<keyword evidence="8 12" id="KW-0347">Helicase</keyword>
<dbReference type="EC" id="3.6.4.13" evidence="3"/>
<evidence type="ECO:0000256" key="2">
    <source>
        <dbReference type="ARBA" id="ARBA00009334"/>
    </source>
</evidence>
<dbReference type="PROSITE" id="PS51194">
    <property type="entry name" value="HELICASE_CTER"/>
    <property type="match status" value="1"/>
</dbReference>
<feature type="region of interest" description="Disordered" evidence="13">
    <location>
        <begin position="1"/>
        <end position="25"/>
    </location>
</feature>
<evidence type="ECO:0000256" key="6">
    <source>
        <dbReference type="ARBA" id="ARBA00022741"/>
    </source>
</evidence>
<evidence type="ECO:0000256" key="11">
    <source>
        <dbReference type="ARBA" id="ARBA00037449"/>
    </source>
</evidence>
<evidence type="ECO:0000313" key="17">
    <source>
        <dbReference type="Proteomes" id="UP000186817"/>
    </source>
</evidence>
<dbReference type="InterPro" id="IPR014001">
    <property type="entry name" value="Helicase_ATP-bd"/>
</dbReference>
<keyword evidence="5" id="KW-0698">rRNA processing</keyword>
<comment type="function">
    <text evidence="11">ATP-dependent RNA helicase required for 60S ribosomal subunit synthesis. Involved in efficient pre-rRNA processing, predominantly at site A3, which is necessary for the normal formation of 25S and 5.8S rRNAs.</text>
</comment>
<evidence type="ECO:0000256" key="1">
    <source>
        <dbReference type="ARBA" id="ARBA00004604"/>
    </source>
</evidence>